<organism evidence="7 8">
    <name type="scientific">Phascolomyces articulosus</name>
    <dbReference type="NCBI Taxonomy" id="60185"/>
    <lineage>
        <taxon>Eukaryota</taxon>
        <taxon>Fungi</taxon>
        <taxon>Fungi incertae sedis</taxon>
        <taxon>Mucoromycota</taxon>
        <taxon>Mucoromycotina</taxon>
        <taxon>Mucoromycetes</taxon>
        <taxon>Mucorales</taxon>
        <taxon>Lichtheimiaceae</taxon>
        <taxon>Phascolomyces</taxon>
    </lineage>
</organism>
<dbReference type="CDD" id="cd11286">
    <property type="entry name" value="ADF_cofilin_like"/>
    <property type="match status" value="1"/>
</dbReference>
<protein>
    <recommendedName>
        <fullName evidence="3">Cofilin</fullName>
    </recommendedName>
    <alternativeName>
        <fullName evidence="5">Actin-depolymerizing factor 1</fullName>
    </alternativeName>
</protein>
<feature type="domain" description="ADF-H" evidence="6">
    <location>
        <begin position="2"/>
        <end position="136"/>
    </location>
</feature>
<dbReference type="PROSITE" id="PS51263">
    <property type="entry name" value="ADF_H"/>
    <property type="match status" value="1"/>
</dbReference>
<dbReference type="InterPro" id="IPR017904">
    <property type="entry name" value="ADF/Cofilin"/>
</dbReference>
<keyword evidence="8" id="KW-1185">Reference proteome</keyword>
<dbReference type="GO" id="GO:0003779">
    <property type="term" value="F:actin binding"/>
    <property type="evidence" value="ECO:0007669"/>
    <property type="project" value="UniProtKB-KW"/>
</dbReference>
<dbReference type="SUPFAM" id="SSF55753">
    <property type="entry name" value="Actin depolymerizing proteins"/>
    <property type="match status" value="1"/>
</dbReference>
<comment type="similarity">
    <text evidence="2">Belongs to the actin-binding proteins ADF family.</text>
</comment>
<accession>A0AAD5KQL0</accession>
<dbReference type="SMART" id="SM00102">
    <property type="entry name" value="ADF"/>
    <property type="match status" value="1"/>
</dbReference>
<evidence type="ECO:0000313" key="7">
    <source>
        <dbReference type="EMBL" id="KAI9278604.1"/>
    </source>
</evidence>
<dbReference type="EMBL" id="JAIXMP010000001">
    <property type="protein sequence ID" value="KAI9278604.1"/>
    <property type="molecule type" value="Genomic_DNA"/>
</dbReference>
<dbReference type="GO" id="GO:0016363">
    <property type="term" value="C:nuclear matrix"/>
    <property type="evidence" value="ECO:0007669"/>
    <property type="project" value="UniProtKB-SubCell"/>
</dbReference>
<evidence type="ECO:0000256" key="5">
    <source>
        <dbReference type="ARBA" id="ARBA00032427"/>
    </source>
</evidence>
<dbReference type="InterPro" id="IPR002108">
    <property type="entry name" value="ADF-H"/>
</dbReference>
<dbReference type="AlphaFoldDB" id="A0AAD5KQL0"/>
<evidence type="ECO:0000256" key="4">
    <source>
        <dbReference type="ARBA" id="ARBA00023203"/>
    </source>
</evidence>
<dbReference type="PANTHER" id="PTHR11913">
    <property type="entry name" value="COFILIN-RELATED"/>
    <property type="match status" value="1"/>
</dbReference>
<keyword evidence="4" id="KW-0009">Actin-binding</keyword>
<evidence type="ECO:0000256" key="1">
    <source>
        <dbReference type="ARBA" id="ARBA00004109"/>
    </source>
</evidence>
<reference evidence="7" key="1">
    <citation type="journal article" date="2022" name="IScience">
        <title>Evolution of zygomycete secretomes and the origins of terrestrial fungal ecologies.</title>
        <authorList>
            <person name="Chang Y."/>
            <person name="Wang Y."/>
            <person name="Mondo S."/>
            <person name="Ahrendt S."/>
            <person name="Andreopoulos W."/>
            <person name="Barry K."/>
            <person name="Beard J."/>
            <person name="Benny G.L."/>
            <person name="Blankenship S."/>
            <person name="Bonito G."/>
            <person name="Cuomo C."/>
            <person name="Desiro A."/>
            <person name="Gervers K.A."/>
            <person name="Hundley H."/>
            <person name="Kuo A."/>
            <person name="LaButti K."/>
            <person name="Lang B.F."/>
            <person name="Lipzen A."/>
            <person name="O'Donnell K."/>
            <person name="Pangilinan J."/>
            <person name="Reynolds N."/>
            <person name="Sandor L."/>
            <person name="Smith M.E."/>
            <person name="Tsang A."/>
            <person name="Grigoriev I.V."/>
            <person name="Stajich J.E."/>
            <person name="Spatafora J.W."/>
        </authorList>
    </citation>
    <scope>NUCLEOTIDE SEQUENCE</scope>
    <source>
        <strain evidence="7">RSA 2281</strain>
    </source>
</reference>
<evidence type="ECO:0000313" key="8">
    <source>
        <dbReference type="Proteomes" id="UP001209540"/>
    </source>
</evidence>
<comment type="caution">
    <text evidence="7">The sequence shown here is derived from an EMBL/GenBank/DDBJ whole genome shotgun (WGS) entry which is preliminary data.</text>
</comment>
<evidence type="ECO:0000256" key="2">
    <source>
        <dbReference type="ARBA" id="ARBA00006844"/>
    </source>
</evidence>
<reference evidence="7" key="2">
    <citation type="submission" date="2023-02" db="EMBL/GenBank/DDBJ databases">
        <authorList>
            <consortium name="DOE Joint Genome Institute"/>
            <person name="Mondo S.J."/>
            <person name="Chang Y."/>
            <person name="Wang Y."/>
            <person name="Ahrendt S."/>
            <person name="Andreopoulos W."/>
            <person name="Barry K."/>
            <person name="Beard J."/>
            <person name="Benny G.L."/>
            <person name="Blankenship S."/>
            <person name="Bonito G."/>
            <person name="Cuomo C."/>
            <person name="Desiro A."/>
            <person name="Gervers K.A."/>
            <person name="Hundley H."/>
            <person name="Kuo A."/>
            <person name="LaButti K."/>
            <person name="Lang B.F."/>
            <person name="Lipzen A."/>
            <person name="O'Donnell K."/>
            <person name="Pangilinan J."/>
            <person name="Reynolds N."/>
            <person name="Sandor L."/>
            <person name="Smith M.W."/>
            <person name="Tsang A."/>
            <person name="Grigoriev I.V."/>
            <person name="Stajich J.E."/>
            <person name="Spatafora J.W."/>
        </authorList>
    </citation>
    <scope>NUCLEOTIDE SEQUENCE</scope>
    <source>
        <strain evidence="7">RSA 2281</strain>
    </source>
</reference>
<sequence length="139" mass="16004">MSSGVAVNSECLELFQEFKLRKKYKYIIFKLSDDNKEIVVEKTAPETATYDEFLQCLPADEPRYAVYDFDYEKPDAGARNKITFYSWIPDTSKIRAKMLYASSKDALRKNLVGLAIEIQGTDFSEVDYETILDKALRSN</sequence>
<dbReference type="Gene3D" id="3.40.20.10">
    <property type="entry name" value="Severin"/>
    <property type="match status" value="1"/>
</dbReference>
<evidence type="ECO:0000259" key="6">
    <source>
        <dbReference type="PROSITE" id="PS51263"/>
    </source>
</evidence>
<dbReference type="InterPro" id="IPR029006">
    <property type="entry name" value="ADF-H/Gelsolin-like_dom_sf"/>
</dbReference>
<gene>
    <name evidence="7" type="ORF">BDA99DRAFT_492602</name>
</gene>
<dbReference type="Pfam" id="PF00241">
    <property type="entry name" value="Cofilin_ADF"/>
    <property type="match status" value="1"/>
</dbReference>
<name>A0AAD5KQL0_9FUNG</name>
<dbReference type="Proteomes" id="UP001209540">
    <property type="component" value="Unassembled WGS sequence"/>
</dbReference>
<dbReference type="GO" id="GO:0015629">
    <property type="term" value="C:actin cytoskeleton"/>
    <property type="evidence" value="ECO:0007669"/>
    <property type="project" value="InterPro"/>
</dbReference>
<evidence type="ECO:0000256" key="3">
    <source>
        <dbReference type="ARBA" id="ARBA00015630"/>
    </source>
</evidence>
<dbReference type="GO" id="GO:0030042">
    <property type="term" value="P:actin filament depolymerization"/>
    <property type="evidence" value="ECO:0007669"/>
    <property type="project" value="InterPro"/>
</dbReference>
<comment type="subcellular location">
    <subcellularLocation>
        <location evidence="1">Nucleus matrix</location>
    </subcellularLocation>
</comment>
<proteinExistence type="inferred from homology"/>